<keyword evidence="2" id="KW-1185">Reference proteome</keyword>
<comment type="caution">
    <text evidence="1">The sequence shown here is derived from an EMBL/GenBank/DDBJ whole genome shotgun (WGS) entry which is preliminary data.</text>
</comment>
<gene>
    <name evidence="1" type="ORF">IRY55_08245</name>
</gene>
<dbReference type="GO" id="GO:0030420">
    <property type="term" value="P:establishment of competence for transformation"/>
    <property type="evidence" value="ECO:0007669"/>
    <property type="project" value="InterPro"/>
</dbReference>
<evidence type="ECO:0000313" key="1">
    <source>
        <dbReference type="EMBL" id="MBF4501349.1"/>
    </source>
</evidence>
<sequence>MKVERILAIAPHFIGKTKSIVYTLDGTVERHETPKQLIEQFCLSSFSTKEGRKEAVKQLLGYEKKTPILIKPCEIGAFPTASSKDPNCCYIFQHPFHMKQKEQGWLTIRLLNGEEFDIKASRYSLRQQSYRLQHTLMTCRYLMREDLGSLTYSLKCDKTLSEWVK</sequence>
<accession>A0A8J7KLJ1</accession>
<dbReference type="AlphaFoldDB" id="A0A8J7KLJ1"/>
<protein>
    <submittedName>
        <fullName evidence="1">Competence protein ComK</fullName>
    </submittedName>
</protein>
<evidence type="ECO:0000313" key="2">
    <source>
        <dbReference type="Proteomes" id="UP000622653"/>
    </source>
</evidence>
<proteinExistence type="predicted"/>
<reference evidence="1" key="1">
    <citation type="submission" date="2020-11" db="EMBL/GenBank/DDBJ databases">
        <title>Multidrug resistant novel bacterium Savagea serpentis sp. nov., isolated from the scats of a vine snake (Ahaetulla nasuta).</title>
        <authorList>
            <person name="Venkata Ramana V."/>
            <person name="Vikas Patil S."/>
            <person name="Yogita Lugani V."/>
        </authorList>
    </citation>
    <scope>NUCLEOTIDE SEQUENCE</scope>
    <source>
        <strain evidence="1">SN6</strain>
    </source>
</reference>
<dbReference type="RefSeq" id="WP_194562829.1">
    <property type="nucleotide sequence ID" value="NZ_JADKPV010000003.1"/>
</dbReference>
<name>A0A8J7KLJ1_9BACL</name>
<dbReference type="Pfam" id="PF06338">
    <property type="entry name" value="ComK"/>
    <property type="match status" value="1"/>
</dbReference>
<dbReference type="EMBL" id="JADKPV010000003">
    <property type="protein sequence ID" value="MBF4501349.1"/>
    <property type="molecule type" value="Genomic_DNA"/>
</dbReference>
<organism evidence="1 2">
    <name type="scientific">Savagea serpentis</name>
    <dbReference type="NCBI Taxonomy" id="2785297"/>
    <lineage>
        <taxon>Bacteria</taxon>
        <taxon>Bacillati</taxon>
        <taxon>Bacillota</taxon>
        <taxon>Bacilli</taxon>
        <taxon>Bacillales</taxon>
        <taxon>Caryophanaceae</taxon>
        <taxon>Savagea</taxon>
    </lineage>
</organism>
<dbReference type="InterPro" id="IPR010461">
    <property type="entry name" value="ComK"/>
</dbReference>
<dbReference type="Proteomes" id="UP000622653">
    <property type="component" value="Unassembled WGS sequence"/>
</dbReference>